<dbReference type="GeneID" id="18932366"/>
<reference evidence="2" key="1">
    <citation type="journal article" date="2011" name="Proc. Natl. Acad. Sci. U.S.A.">
        <title>Obligate biotrophy features unraveled by the genomic analysis of rust fungi.</title>
        <authorList>
            <person name="Duplessis S."/>
            <person name="Cuomo C.A."/>
            <person name="Lin Y.-C."/>
            <person name="Aerts A."/>
            <person name="Tisserant E."/>
            <person name="Veneault-Fourrey C."/>
            <person name="Joly D.L."/>
            <person name="Hacquard S."/>
            <person name="Amselem J."/>
            <person name="Cantarel B.L."/>
            <person name="Chiu R."/>
            <person name="Coutinho P.M."/>
            <person name="Feau N."/>
            <person name="Field M."/>
            <person name="Frey P."/>
            <person name="Gelhaye E."/>
            <person name="Goldberg J."/>
            <person name="Grabherr M.G."/>
            <person name="Kodira C.D."/>
            <person name="Kohler A."/>
            <person name="Kuees U."/>
            <person name="Lindquist E.A."/>
            <person name="Lucas S.M."/>
            <person name="Mago R."/>
            <person name="Mauceli E."/>
            <person name="Morin E."/>
            <person name="Murat C."/>
            <person name="Pangilinan J.L."/>
            <person name="Park R."/>
            <person name="Pearson M."/>
            <person name="Quesneville H."/>
            <person name="Rouhier N."/>
            <person name="Sakthikumar S."/>
            <person name="Salamov A.A."/>
            <person name="Schmutz J."/>
            <person name="Selles B."/>
            <person name="Shapiro H."/>
            <person name="Tanguay P."/>
            <person name="Tuskan G.A."/>
            <person name="Henrissat B."/>
            <person name="Van de Peer Y."/>
            <person name="Rouze P."/>
            <person name="Ellis J.G."/>
            <person name="Dodds P.N."/>
            <person name="Schein J.E."/>
            <person name="Zhong S."/>
            <person name="Hamelin R.C."/>
            <person name="Grigoriev I.V."/>
            <person name="Szabo L.J."/>
            <person name="Martin F."/>
        </authorList>
    </citation>
    <scope>NUCLEOTIDE SEQUENCE [LARGE SCALE GENOMIC DNA]</scope>
    <source>
        <strain evidence="2">98AG31 / pathotype 3-4-7</strain>
    </source>
</reference>
<accession>F4S752</accession>
<dbReference type="VEuPathDB" id="FungiDB:MELLADRAFT_73370"/>
<proteinExistence type="predicted"/>
<dbReference type="Proteomes" id="UP000001072">
    <property type="component" value="Unassembled WGS sequence"/>
</dbReference>
<organism evidence="2">
    <name type="scientific">Melampsora larici-populina (strain 98AG31 / pathotype 3-4-7)</name>
    <name type="common">Poplar leaf rust fungus</name>
    <dbReference type="NCBI Taxonomy" id="747676"/>
    <lineage>
        <taxon>Eukaryota</taxon>
        <taxon>Fungi</taxon>
        <taxon>Dikarya</taxon>
        <taxon>Basidiomycota</taxon>
        <taxon>Pucciniomycotina</taxon>
        <taxon>Pucciniomycetes</taxon>
        <taxon>Pucciniales</taxon>
        <taxon>Melampsoraceae</taxon>
        <taxon>Melampsora</taxon>
    </lineage>
</organism>
<dbReference type="KEGG" id="mlr:MELLADRAFT_73370"/>
<dbReference type="AlphaFoldDB" id="F4S752"/>
<dbReference type="OrthoDB" id="10412433at2759"/>
<dbReference type="InParanoid" id="F4S752"/>
<sequence>MVGSTPQKLTMDLQDSGRRFQSRVVNALSAFLYETTKLKHWPWTKCDATLAAAGYELKLLPGARSVAETFKTCSKHLNQATLVALNEDLKDHLIQLVRIQRPQENDINTRHDQTPHVDTDRLNATQNDIGSITSNTHNQTQPTTTSFNRANTNIMEPRVIDPLLF</sequence>
<dbReference type="HOGENOM" id="CLU_1611147_0_0_1"/>
<gene>
    <name evidence="1" type="ORF">MELLADRAFT_73370</name>
</gene>
<name>F4S752_MELLP</name>
<keyword evidence="2" id="KW-1185">Reference proteome</keyword>
<dbReference type="RefSeq" id="XP_007417224.1">
    <property type="nucleotide sequence ID" value="XM_007417162.1"/>
</dbReference>
<dbReference type="EMBL" id="GL883158">
    <property type="protein sequence ID" value="EGF99447.1"/>
    <property type="molecule type" value="Genomic_DNA"/>
</dbReference>
<evidence type="ECO:0000313" key="1">
    <source>
        <dbReference type="EMBL" id="EGF99447.1"/>
    </source>
</evidence>
<evidence type="ECO:0000313" key="2">
    <source>
        <dbReference type="Proteomes" id="UP000001072"/>
    </source>
</evidence>
<protein>
    <submittedName>
        <fullName evidence="1">Uncharacterized protein</fullName>
    </submittedName>
</protein>